<accession>A0A169PD38</accession>
<dbReference type="InterPro" id="IPR011701">
    <property type="entry name" value="MFS"/>
</dbReference>
<feature type="domain" description="Major facilitator superfamily (MFS) profile" evidence="8">
    <location>
        <begin position="1"/>
        <end position="403"/>
    </location>
</feature>
<evidence type="ECO:0000256" key="1">
    <source>
        <dbReference type="ARBA" id="ARBA00004651"/>
    </source>
</evidence>
<dbReference type="PROSITE" id="PS50850">
    <property type="entry name" value="MFS"/>
    <property type="match status" value="1"/>
</dbReference>
<evidence type="ECO:0000256" key="7">
    <source>
        <dbReference type="SAM" id="Phobius"/>
    </source>
</evidence>
<gene>
    <name evidence="9" type="ORF">SLA_6481</name>
</gene>
<feature type="compositionally biased region" description="Low complexity" evidence="6">
    <location>
        <begin position="416"/>
        <end position="430"/>
    </location>
</feature>
<dbReference type="EMBL" id="AP017424">
    <property type="protein sequence ID" value="BAU87348.1"/>
    <property type="molecule type" value="Genomic_DNA"/>
</dbReference>
<feature type="transmembrane region" description="Helical" evidence="7">
    <location>
        <begin position="289"/>
        <end position="308"/>
    </location>
</feature>
<dbReference type="Pfam" id="PF07690">
    <property type="entry name" value="MFS_1"/>
    <property type="match status" value="1"/>
</dbReference>
<dbReference type="KEGG" id="slau:SLA_6481"/>
<dbReference type="RefSeq" id="WP_359878714.1">
    <property type="nucleotide sequence ID" value="NZ_JBEYHT010000030.1"/>
</dbReference>
<comment type="subcellular location">
    <subcellularLocation>
        <location evidence="1">Cell membrane</location>
        <topology evidence="1">Multi-pass membrane protein</topology>
    </subcellularLocation>
</comment>
<proteinExistence type="predicted"/>
<feature type="transmembrane region" description="Helical" evidence="7">
    <location>
        <begin position="378"/>
        <end position="398"/>
    </location>
</feature>
<feature type="region of interest" description="Disordered" evidence="6">
    <location>
        <begin position="416"/>
        <end position="439"/>
    </location>
</feature>
<dbReference type="SUPFAM" id="SSF103473">
    <property type="entry name" value="MFS general substrate transporter"/>
    <property type="match status" value="1"/>
</dbReference>
<dbReference type="Gene3D" id="1.20.1250.20">
    <property type="entry name" value="MFS general substrate transporter like domains"/>
    <property type="match status" value="1"/>
</dbReference>
<evidence type="ECO:0000313" key="9">
    <source>
        <dbReference type="EMBL" id="BAU87348.1"/>
    </source>
</evidence>
<dbReference type="AlphaFoldDB" id="A0A169PD38"/>
<evidence type="ECO:0000256" key="3">
    <source>
        <dbReference type="ARBA" id="ARBA00022692"/>
    </source>
</evidence>
<feature type="transmembrane region" description="Helical" evidence="7">
    <location>
        <begin position="23"/>
        <end position="45"/>
    </location>
</feature>
<evidence type="ECO:0000256" key="6">
    <source>
        <dbReference type="SAM" id="MobiDB-lite"/>
    </source>
</evidence>
<organism evidence="9 10">
    <name type="scientific">Streptomyces laurentii</name>
    <dbReference type="NCBI Taxonomy" id="39478"/>
    <lineage>
        <taxon>Bacteria</taxon>
        <taxon>Bacillati</taxon>
        <taxon>Actinomycetota</taxon>
        <taxon>Actinomycetes</taxon>
        <taxon>Kitasatosporales</taxon>
        <taxon>Streptomycetaceae</taxon>
        <taxon>Streptomyces</taxon>
    </lineage>
</organism>
<keyword evidence="5 7" id="KW-0472">Membrane</keyword>
<evidence type="ECO:0000256" key="5">
    <source>
        <dbReference type="ARBA" id="ARBA00023136"/>
    </source>
</evidence>
<feature type="transmembrane region" description="Helical" evidence="7">
    <location>
        <begin position="51"/>
        <end position="76"/>
    </location>
</feature>
<keyword evidence="10" id="KW-1185">Reference proteome</keyword>
<reference evidence="9 10" key="1">
    <citation type="journal article" date="2016" name="Genome Announc.">
        <title>Complete Genome Sequence of Thiostrepton-Producing Streptomyces laurentii ATCC 31255.</title>
        <authorList>
            <person name="Doi K."/>
            <person name="Fujino Y."/>
            <person name="Nagayoshi Y."/>
            <person name="Ohshima T."/>
            <person name="Ogata S."/>
        </authorList>
    </citation>
    <scope>NUCLEOTIDE SEQUENCE [LARGE SCALE GENOMIC DNA]</scope>
    <source>
        <strain evidence="9 10">ATCC 31255</strain>
    </source>
</reference>
<keyword evidence="2" id="KW-1003">Cell membrane</keyword>
<sequence>MTASAEKASVLAPLRHRSFRDLVAGRTMTHCANAMAPIALAFAVLDLTGSAIDVGIVVGARSIANILLVLFGGILADRMPRALILQGSSLAAATVQAAAALALLTDAASIGVLVALSVVNGAVSALSMPASASLVPQTVPAGELRAANALSRMGVNAGMIAGASGGGMVTAVAGPGWGIAANAVVFALAALAYHGVRVPRATPAERTPARPLRELREGWQEFTERTWVWVVVLQFFVVNAVTAGGIQVLGPTLADSVYGRTAWGLVLAVQMGGALIGGFLVGRSRSRHALRIGVAVVALDALPLLALAESAPLALLVGAMFVNGLALEQFGVAWDLSLQENVPADRLARVYSYDMLGSILALPLGEMTAGLLSERFGIRTTLLGGGCLIALATVAALCSKDVRSLTVGTGHSEVVAPAASSTKTATTAKAAEPERSPAP</sequence>
<dbReference type="PANTHER" id="PTHR23513">
    <property type="entry name" value="INTEGRAL MEMBRANE EFFLUX PROTEIN-RELATED"/>
    <property type="match status" value="1"/>
</dbReference>
<name>A0A169PD38_STRLU</name>
<evidence type="ECO:0000256" key="4">
    <source>
        <dbReference type="ARBA" id="ARBA00022989"/>
    </source>
</evidence>
<dbReference type="GO" id="GO:0022857">
    <property type="term" value="F:transmembrane transporter activity"/>
    <property type="evidence" value="ECO:0007669"/>
    <property type="project" value="InterPro"/>
</dbReference>
<evidence type="ECO:0000259" key="8">
    <source>
        <dbReference type="PROSITE" id="PS50850"/>
    </source>
</evidence>
<dbReference type="InterPro" id="IPR020846">
    <property type="entry name" value="MFS_dom"/>
</dbReference>
<feature type="transmembrane region" description="Helical" evidence="7">
    <location>
        <begin position="262"/>
        <end position="282"/>
    </location>
</feature>
<evidence type="ECO:0000256" key="2">
    <source>
        <dbReference type="ARBA" id="ARBA00022475"/>
    </source>
</evidence>
<feature type="transmembrane region" description="Helical" evidence="7">
    <location>
        <begin position="179"/>
        <end position="196"/>
    </location>
</feature>
<keyword evidence="4 7" id="KW-1133">Transmembrane helix</keyword>
<protein>
    <submittedName>
        <fullName evidence="9">Membrane spanning protein</fullName>
    </submittedName>
</protein>
<keyword evidence="3 7" id="KW-0812">Transmembrane</keyword>
<dbReference type="Proteomes" id="UP000217676">
    <property type="component" value="Chromosome"/>
</dbReference>
<dbReference type="GO" id="GO:0005886">
    <property type="term" value="C:plasma membrane"/>
    <property type="evidence" value="ECO:0007669"/>
    <property type="project" value="UniProtKB-SubCell"/>
</dbReference>
<dbReference type="PANTHER" id="PTHR23513:SF11">
    <property type="entry name" value="STAPHYLOFERRIN A TRANSPORTER"/>
    <property type="match status" value="1"/>
</dbReference>
<feature type="transmembrane region" description="Helical" evidence="7">
    <location>
        <begin position="226"/>
        <end position="250"/>
    </location>
</feature>
<dbReference type="InterPro" id="IPR036259">
    <property type="entry name" value="MFS_trans_sf"/>
</dbReference>
<dbReference type="CDD" id="cd06173">
    <property type="entry name" value="MFS_MefA_like"/>
    <property type="match status" value="1"/>
</dbReference>
<evidence type="ECO:0000313" key="10">
    <source>
        <dbReference type="Proteomes" id="UP000217676"/>
    </source>
</evidence>